<reference evidence="2 3" key="1">
    <citation type="submission" date="2014-03" db="EMBL/GenBank/DDBJ databases">
        <title>Bradyrhizobium valentinum sp. nov., isolated from effective nodules of Lupinus mariae-josephae, a lupine endemic of basic-lime soils in Eastern Spain.</title>
        <authorList>
            <person name="Duran D."/>
            <person name="Rey L."/>
            <person name="Navarro A."/>
            <person name="Busquets A."/>
            <person name="Imperial J."/>
            <person name="Ruiz-Argueso T."/>
        </authorList>
    </citation>
    <scope>NUCLEOTIDE SEQUENCE [LARGE SCALE GENOMIC DNA]</scope>
    <source>
        <strain evidence="2 3">Ro19</strain>
    </source>
</reference>
<dbReference type="CDD" id="cd11378">
    <property type="entry name" value="DUF296"/>
    <property type="match status" value="1"/>
</dbReference>
<proteinExistence type="predicted"/>
<dbReference type="RefSeq" id="WP_057845537.1">
    <property type="nucleotide sequence ID" value="NZ_LLYA01000170.1"/>
</dbReference>
<dbReference type="GO" id="GO:0003677">
    <property type="term" value="F:DNA binding"/>
    <property type="evidence" value="ECO:0007669"/>
    <property type="project" value="UniProtKB-KW"/>
</dbReference>
<evidence type="ECO:0000259" key="1">
    <source>
        <dbReference type="PROSITE" id="PS51742"/>
    </source>
</evidence>
<dbReference type="OrthoDB" id="9798999at2"/>
<gene>
    <name evidence="2" type="ORF">CQ13_06165</name>
</gene>
<evidence type="ECO:0000313" key="3">
    <source>
        <dbReference type="Proteomes" id="UP000052023"/>
    </source>
</evidence>
<dbReference type="EMBL" id="LLYA01000170">
    <property type="protein sequence ID" value="KRR21638.1"/>
    <property type="molecule type" value="Genomic_DNA"/>
</dbReference>
<name>A0A0R3MWK4_9BRAD</name>
<dbReference type="PANTHER" id="PTHR34988">
    <property type="entry name" value="PROTEIN, PUTATIVE-RELATED"/>
    <property type="match status" value="1"/>
</dbReference>
<dbReference type="PIRSF" id="PIRSF016702">
    <property type="entry name" value="DNA_bp_PD1"/>
    <property type="match status" value="1"/>
</dbReference>
<dbReference type="InterPro" id="IPR025707">
    <property type="entry name" value="DNA_bp_PD1"/>
</dbReference>
<organism evidence="2 3">
    <name type="scientific">Bradyrhizobium retamae</name>
    <dbReference type="NCBI Taxonomy" id="1300035"/>
    <lineage>
        <taxon>Bacteria</taxon>
        <taxon>Pseudomonadati</taxon>
        <taxon>Pseudomonadota</taxon>
        <taxon>Alphaproteobacteria</taxon>
        <taxon>Hyphomicrobiales</taxon>
        <taxon>Nitrobacteraceae</taxon>
        <taxon>Bradyrhizobium</taxon>
    </lineage>
</organism>
<dbReference type="Gene3D" id="3.30.1330.80">
    <property type="entry name" value="Hypothetical protein, similar to alpha- acetolactate decarboxylase, domain 2"/>
    <property type="match status" value="1"/>
</dbReference>
<keyword evidence="3" id="KW-1185">Reference proteome</keyword>
<dbReference type="PANTHER" id="PTHR34988:SF1">
    <property type="entry name" value="DNA-BINDING PROTEIN"/>
    <property type="match status" value="1"/>
</dbReference>
<dbReference type="PROSITE" id="PS51742">
    <property type="entry name" value="PPC"/>
    <property type="match status" value="1"/>
</dbReference>
<comment type="caution">
    <text evidence="2">The sequence shown here is derived from an EMBL/GenBank/DDBJ whole genome shotgun (WGS) entry which is preliminary data.</text>
</comment>
<sequence length="150" mass="15542">MKSKLVAAEEQAQVHVVVLDTGEEAFAALTRFAAESGISAASLTAIGAFERATVGWFDVAAKNYRKIEVDEQCEVLSAIGDVAAGDDGKPSLHVHVVLGLADGSTRGGHLLAATVRPTLEVILTEAPAALRRKKRPDLGIALIDLAAGSG</sequence>
<accession>A0A0R3MWK4</accession>
<feature type="domain" description="PPC" evidence="1">
    <location>
        <begin position="9"/>
        <end position="146"/>
    </location>
</feature>
<dbReference type="Pfam" id="PF03479">
    <property type="entry name" value="PCC"/>
    <property type="match status" value="1"/>
</dbReference>
<protein>
    <submittedName>
        <fullName evidence="2">DNA-binding protein with PD1-like DNA-binding motif</fullName>
    </submittedName>
</protein>
<dbReference type="InterPro" id="IPR005175">
    <property type="entry name" value="PPC_dom"/>
</dbReference>
<dbReference type="Proteomes" id="UP000052023">
    <property type="component" value="Unassembled WGS sequence"/>
</dbReference>
<evidence type="ECO:0000313" key="2">
    <source>
        <dbReference type="EMBL" id="KRR21638.1"/>
    </source>
</evidence>
<dbReference type="AlphaFoldDB" id="A0A0R3MWK4"/>
<keyword evidence="2" id="KW-0238">DNA-binding</keyword>
<dbReference type="SUPFAM" id="SSF117856">
    <property type="entry name" value="AF0104/ALDC/Ptd012-like"/>
    <property type="match status" value="1"/>
</dbReference>